<feature type="repeat" description="WD" evidence="4">
    <location>
        <begin position="282"/>
        <end position="324"/>
    </location>
</feature>
<evidence type="ECO:0000256" key="1">
    <source>
        <dbReference type="ARBA" id="ARBA00022553"/>
    </source>
</evidence>
<keyword evidence="3" id="KW-0677">Repeat</keyword>
<dbReference type="Proteomes" id="UP000070544">
    <property type="component" value="Unassembled WGS sequence"/>
</dbReference>
<keyword evidence="2 4" id="KW-0853">WD repeat</keyword>
<evidence type="ECO:0000256" key="3">
    <source>
        <dbReference type="ARBA" id="ARBA00022737"/>
    </source>
</evidence>
<proteinExistence type="predicted"/>
<feature type="compositionally biased region" description="Basic residues" evidence="5">
    <location>
        <begin position="266"/>
        <end position="275"/>
    </location>
</feature>
<dbReference type="Gene3D" id="2.130.10.10">
    <property type="entry name" value="YVTN repeat-like/Quinoprotein amine dehydrogenase"/>
    <property type="match status" value="1"/>
</dbReference>
<keyword evidence="7" id="KW-1185">Reference proteome</keyword>
<dbReference type="PANTHER" id="PTHR14091">
    <property type="entry name" value="PERIODIC TRYPTOPHAN PROTEIN 1"/>
    <property type="match status" value="1"/>
</dbReference>
<organism evidence="6 7">
    <name type="scientific">Gonapodya prolifera (strain JEL478)</name>
    <name type="common">Monoblepharis prolifera</name>
    <dbReference type="NCBI Taxonomy" id="1344416"/>
    <lineage>
        <taxon>Eukaryota</taxon>
        <taxon>Fungi</taxon>
        <taxon>Fungi incertae sedis</taxon>
        <taxon>Chytridiomycota</taxon>
        <taxon>Chytridiomycota incertae sedis</taxon>
        <taxon>Monoblepharidomycetes</taxon>
        <taxon>Monoblepharidales</taxon>
        <taxon>Gonapodyaceae</taxon>
        <taxon>Gonapodya</taxon>
    </lineage>
</organism>
<evidence type="ECO:0000313" key="6">
    <source>
        <dbReference type="EMBL" id="KXS17667.1"/>
    </source>
</evidence>
<feature type="region of interest" description="Disordered" evidence="5">
    <location>
        <begin position="515"/>
        <end position="564"/>
    </location>
</feature>
<accession>A0A139ALK4</accession>
<sequence>MTISSLFFVPKGVAAPIPSRFKLTDEEYERINRTMEAVGTGDGDAEDGDLKEADDSEVKMETTETATAADPDLAEFNLDEYDADAPEDTGEDATGEDGAGSSRLFSNISSLKYYNDDSEDPFLVREKGTGGDAEEDDEPDEKDDMRILPSDNLLLAARTKDEISHVEVYVYESEHDNLYVHHDFLLPSFPLCLEWIDFDAAAVPQPGKRTDGASKVGGRNFVAVGTFDPTIEIWNLDVVDAAFPELILGDDRGGAGGEDVAATTDKKKKKKKKKSSAPQLNPYTHVAAVLALSSNRSHRNLLLSASADSTVKLWDLNNPSRAASNYTHHRDKVACVQWNWAEATVAATAGYDKKVHLFDTRSPGATSPITLPSDPESILFDSHTPTTLYASTDAGLLIAYDTRHTTKPLWTLHAHDGATSSVVMSPSVRGCLVTGGDDGTVKVWDVSTEGVKSVVSKEVGVGKVFSTTFIPDPTQDTPLTVAIGGSTGKLVVWNLSANESVQTAFGQRMNLVSGKASKPELTTLEEEEEVETDSEDEEDGDGDGETASDSEEDDEEDGDAMEED</sequence>
<reference evidence="6 7" key="1">
    <citation type="journal article" date="2015" name="Genome Biol. Evol.">
        <title>Phylogenomic analyses indicate that early fungi evolved digesting cell walls of algal ancestors of land plants.</title>
        <authorList>
            <person name="Chang Y."/>
            <person name="Wang S."/>
            <person name="Sekimoto S."/>
            <person name="Aerts A.L."/>
            <person name="Choi C."/>
            <person name="Clum A."/>
            <person name="LaButti K.M."/>
            <person name="Lindquist E.A."/>
            <person name="Yee Ngan C."/>
            <person name="Ohm R.A."/>
            <person name="Salamov A.A."/>
            <person name="Grigoriev I.V."/>
            <person name="Spatafora J.W."/>
            <person name="Berbee M.L."/>
        </authorList>
    </citation>
    <scope>NUCLEOTIDE SEQUENCE [LARGE SCALE GENOMIC DNA]</scope>
    <source>
        <strain evidence="6 7">JEL478</strain>
    </source>
</reference>
<dbReference type="OMA" id="YERINRT"/>
<dbReference type="InterPro" id="IPR020472">
    <property type="entry name" value="WD40_PAC1"/>
</dbReference>
<dbReference type="SUPFAM" id="SSF50978">
    <property type="entry name" value="WD40 repeat-like"/>
    <property type="match status" value="1"/>
</dbReference>
<dbReference type="PROSITE" id="PS00678">
    <property type="entry name" value="WD_REPEATS_1"/>
    <property type="match status" value="2"/>
</dbReference>
<feature type="compositionally biased region" description="Acidic residues" evidence="5">
    <location>
        <begin position="523"/>
        <end position="564"/>
    </location>
</feature>
<feature type="repeat" description="WD" evidence="4">
    <location>
        <begin position="412"/>
        <end position="454"/>
    </location>
</feature>
<feature type="compositionally biased region" description="Basic and acidic residues" evidence="5">
    <location>
        <begin position="48"/>
        <end position="62"/>
    </location>
</feature>
<dbReference type="InterPro" id="IPR001680">
    <property type="entry name" value="WD40_rpt"/>
</dbReference>
<protein>
    <submittedName>
        <fullName evidence="6">WD40 repeat-like protein</fullName>
    </submittedName>
</protein>
<feature type="region of interest" description="Disordered" evidence="5">
    <location>
        <begin position="35"/>
        <end position="76"/>
    </location>
</feature>
<dbReference type="PROSITE" id="PS50082">
    <property type="entry name" value="WD_REPEATS_2"/>
    <property type="match status" value="2"/>
</dbReference>
<dbReference type="GO" id="GO:0006364">
    <property type="term" value="P:rRNA processing"/>
    <property type="evidence" value="ECO:0007669"/>
    <property type="project" value="EnsemblFungi"/>
</dbReference>
<feature type="region of interest" description="Disordered" evidence="5">
    <location>
        <begin position="83"/>
        <end position="102"/>
    </location>
</feature>
<dbReference type="OrthoDB" id="270624at2759"/>
<dbReference type="AlphaFoldDB" id="A0A139ALK4"/>
<evidence type="ECO:0000256" key="4">
    <source>
        <dbReference type="PROSITE-ProRule" id="PRU00221"/>
    </source>
</evidence>
<dbReference type="SMART" id="SM00320">
    <property type="entry name" value="WD40"/>
    <property type="match status" value="5"/>
</dbReference>
<dbReference type="GO" id="GO:0005634">
    <property type="term" value="C:nucleus"/>
    <property type="evidence" value="ECO:0007669"/>
    <property type="project" value="TreeGrafter"/>
</dbReference>
<dbReference type="PANTHER" id="PTHR14091:SF0">
    <property type="entry name" value="PERIODIC TRYPTOPHAN PROTEIN 1 HOMOLOG"/>
    <property type="match status" value="1"/>
</dbReference>
<feature type="region of interest" description="Disordered" evidence="5">
    <location>
        <begin position="119"/>
        <end position="145"/>
    </location>
</feature>
<dbReference type="InterPro" id="IPR015943">
    <property type="entry name" value="WD40/YVTN_repeat-like_dom_sf"/>
</dbReference>
<dbReference type="InterPro" id="IPR044285">
    <property type="entry name" value="PWP1"/>
</dbReference>
<dbReference type="Pfam" id="PF00400">
    <property type="entry name" value="WD40"/>
    <property type="match status" value="3"/>
</dbReference>
<dbReference type="STRING" id="1344416.A0A139ALK4"/>
<evidence type="ECO:0000256" key="2">
    <source>
        <dbReference type="ARBA" id="ARBA00022574"/>
    </source>
</evidence>
<dbReference type="EMBL" id="KQ965745">
    <property type="protein sequence ID" value="KXS17667.1"/>
    <property type="molecule type" value="Genomic_DNA"/>
</dbReference>
<keyword evidence="1" id="KW-0597">Phosphoprotein</keyword>
<dbReference type="InterPro" id="IPR019775">
    <property type="entry name" value="WD40_repeat_CS"/>
</dbReference>
<feature type="compositionally biased region" description="Acidic residues" evidence="5">
    <location>
        <begin position="83"/>
        <end position="95"/>
    </location>
</feature>
<name>A0A139ALK4_GONPJ</name>
<evidence type="ECO:0000256" key="5">
    <source>
        <dbReference type="SAM" id="MobiDB-lite"/>
    </source>
</evidence>
<dbReference type="PROSITE" id="PS50294">
    <property type="entry name" value="WD_REPEATS_REGION"/>
    <property type="match status" value="2"/>
</dbReference>
<feature type="compositionally biased region" description="Acidic residues" evidence="5">
    <location>
        <begin position="132"/>
        <end position="142"/>
    </location>
</feature>
<feature type="region of interest" description="Disordered" evidence="5">
    <location>
        <begin position="254"/>
        <end position="278"/>
    </location>
</feature>
<gene>
    <name evidence="6" type="ORF">M427DRAFT_30156</name>
</gene>
<dbReference type="InterPro" id="IPR036322">
    <property type="entry name" value="WD40_repeat_dom_sf"/>
</dbReference>
<dbReference type="PRINTS" id="PR00320">
    <property type="entry name" value="GPROTEINBRPT"/>
</dbReference>
<evidence type="ECO:0000313" key="7">
    <source>
        <dbReference type="Proteomes" id="UP000070544"/>
    </source>
</evidence>